<dbReference type="AlphaFoldDB" id="A0A2N4T0C7"/>
<dbReference type="PANTHER" id="PTHR34861">
    <property type="match status" value="1"/>
</dbReference>
<dbReference type="Pfam" id="PF04199">
    <property type="entry name" value="Cyclase"/>
    <property type="match status" value="1"/>
</dbReference>
<dbReference type="InterPro" id="IPR037175">
    <property type="entry name" value="KFase_sf"/>
</dbReference>
<gene>
    <name evidence="1" type="ORF">AUQ48_04815</name>
</gene>
<organism evidence="1 2">
    <name type="scientific">Kocuria flava</name>
    <dbReference type="NCBI Taxonomy" id="446860"/>
    <lineage>
        <taxon>Bacteria</taxon>
        <taxon>Bacillati</taxon>
        <taxon>Actinomycetota</taxon>
        <taxon>Actinomycetes</taxon>
        <taxon>Micrococcales</taxon>
        <taxon>Micrococcaceae</taxon>
        <taxon>Kocuria</taxon>
    </lineage>
</organism>
<dbReference type="SUPFAM" id="SSF102198">
    <property type="entry name" value="Putative cyclase"/>
    <property type="match status" value="1"/>
</dbReference>
<dbReference type="Gene3D" id="3.50.30.50">
    <property type="entry name" value="Putative cyclase"/>
    <property type="match status" value="1"/>
</dbReference>
<proteinExistence type="predicted"/>
<dbReference type="GO" id="GO:0019441">
    <property type="term" value="P:L-tryptophan catabolic process to kynurenine"/>
    <property type="evidence" value="ECO:0007669"/>
    <property type="project" value="InterPro"/>
</dbReference>
<dbReference type="Proteomes" id="UP000234632">
    <property type="component" value="Unassembled WGS sequence"/>
</dbReference>
<dbReference type="GO" id="GO:0004061">
    <property type="term" value="F:arylformamidase activity"/>
    <property type="evidence" value="ECO:0007669"/>
    <property type="project" value="InterPro"/>
</dbReference>
<protein>
    <submittedName>
        <fullName evidence="1">Cyclase</fullName>
    </submittedName>
</protein>
<dbReference type="RefSeq" id="WP_101851417.1">
    <property type="nucleotide sequence ID" value="NZ_LOMZ01000001.1"/>
</dbReference>
<name>A0A2N4T0C7_9MICC</name>
<dbReference type="InterPro" id="IPR007325">
    <property type="entry name" value="KFase/CYL"/>
</dbReference>
<dbReference type="EMBL" id="LOMZ01000001">
    <property type="protein sequence ID" value="PLC11682.1"/>
    <property type="molecule type" value="Genomic_DNA"/>
</dbReference>
<sequence length="325" mass="34628">MERSDAMGSIEAMAERCRNWGRWGEDDVLGTLNYIDDAKRAAAAGLVRTGSVFSLAQAFDTNGPQNGWRRRTNPVHTMTDTGTDAEYGTQGFPHGFGGADDVIAMPLQCSTQWDGLGHIFDRGRAWNGRRAGQVVTSDGDRVTGIETAAAQVVGRGVLLDVGRVLAGELGLEHPELPDGFAITAEHLEATIEAQGATAAVGRGDILLVRTGQYARTRREGWGSYAGGPAPGLSFTTAPWLHGREVAAVATDTWGFEVRPNEFDDAFQPLHQIVIPNMGLFIGEMWALDELAAACAAEGRYEFLLSAPPLPVTGAVGSPLNPIALI</sequence>
<dbReference type="PANTHER" id="PTHR34861:SF10">
    <property type="entry name" value="CYCLASE"/>
    <property type="match status" value="1"/>
</dbReference>
<evidence type="ECO:0000313" key="1">
    <source>
        <dbReference type="EMBL" id="PLC11682.1"/>
    </source>
</evidence>
<accession>A0A2N4T0C7</accession>
<evidence type="ECO:0000313" key="2">
    <source>
        <dbReference type="Proteomes" id="UP000234632"/>
    </source>
</evidence>
<reference evidence="1 2" key="1">
    <citation type="submission" date="2015-12" db="EMBL/GenBank/DDBJ databases">
        <authorList>
            <person name="Shamseldin A."/>
            <person name="Moawad H."/>
            <person name="Abd El-Rahim W.M."/>
            <person name="Sadowsky M.J."/>
        </authorList>
    </citation>
    <scope>NUCLEOTIDE SEQUENCE [LARGE SCALE GENOMIC DNA]</scope>
    <source>
        <strain evidence="1 2">S43</strain>
    </source>
</reference>
<comment type="caution">
    <text evidence="1">The sequence shown here is derived from an EMBL/GenBank/DDBJ whole genome shotgun (WGS) entry which is preliminary data.</text>
</comment>